<accession>A0ABU6UQ38</accession>
<reference evidence="1 2" key="1">
    <citation type="journal article" date="2023" name="Plants (Basel)">
        <title>Bridging the Gap: Combining Genomics and Transcriptomics Approaches to Understand Stylosanthes scabra, an Orphan Legume from the Brazilian Caatinga.</title>
        <authorList>
            <person name="Ferreira-Neto J.R.C."/>
            <person name="da Silva M.D."/>
            <person name="Binneck E."/>
            <person name="de Melo N.F."/>
            <person name="da Silva R.H."/>
            <person name="de Melo A.L.T.M."/>
            <person name="Pandolfi V."/>
            <person name="Bustamante F.O."/>
            <person name="Brasileiro-Vidal A.C."/>
            <person name="Benko-Iseppon A.M."/>
        </authorList>
    </citation>
    <scope>NUCLEOTIDE SEQUENCE [LARGE SCALE GENOMIC DNA]</scope>
    <source>
        <tissue evidence="1">Leaves</tissue>
    </source>
</reference>
<evidence type="ECO:0000313" key="2">
    <source>
        <dbReference type="Proteomes" id="UP001341840"/>
    </source>
</evidence>
<protein>
    <recommendedName>
        <fullName evidence="3">DNA helicase</fullName>
    </recommendedName>
</protein>
<evidence type="ECO:0008006" key="3">
    <source>
        <dbReference type="Google" id="ProtNLM"/>
    </source>
</evidence>
<name>A0ABU6UQ38_9FABA</name>
<proteinExistence type="predicted"/>
<gene>
    <name evidence="1" type="ORF">PIB30_076020</name>
</gene>
<keyword evidence="2" id="KW-1185">Reference proteome</keyword>
<organism evidence="1 2">
    <name type="scientific">Stylosanthes scabra</name>
    <dbReference type="NCBI Taxonomy" id="79078"/>
    <lineage>
        <taxon>Eukaryota</taxon>
        <taxon>Viridiplantae</taxon>
        <taxon>Streptophyta</taxon>
        <taxon>Embryophyta</taxon>
        <taxon>Tracheophyta</taxon>
        <taxon>Spermatophyta</taxon>
        <taxon>Magnoliopsida</taxon>
        <taxon>eudicotyledons</taxon>
        <taxon>Gunneridae</taxon>
        <taxon>Pentapetalae</taxon>
        <taxon>rosids</taxon>
        <taxon>fabids</taxon>
        <taxon>Fabales</taxon>
        <taxon>Fabaceae</taxon>
        <taxon>Papilionoideae</taxon>
        <taxon>50 kb inversion clade</taxon>
        <taxon>dalbergioids sensu lato</taxon>
        <taxon>Dalbergieae</taxon>
        <taxon>Pterocarpus clade</taxon>
        <taxon>Stylosanthes</taxon>
    </lineage>
</organism>
<sequence length="56" mass="6658">MWRINARILRLWRVSSKFDKSKTVYVEKILMDDKGIPLARLISKAKLIIWDEAPMI</sequence>
<feature type="non-terminal residue" evidence="1">
    <location>
        <position position="56"/>
    </location>
</feature>
<dbReference type="EMBL" id="JASCZI010121814">
    <property type="protein sequence ID" value="MED6163019.1"/>
    <property type="molecule type" value="Genomic_DNA"/>
</dbReference>
<comment type="caution">
    <text evidence="1">The sequence shown here is derived from an EMBL/GenBank/DDBJ whole genome shotgun (WGS) entry which is preliminary data.</text>
</comment>
<dbReference type="Proteomes" id="UP001341840">
    <property type="component" value="Unassembled WGS sequence"/>
</dbReference>
<evidence type="ECO:0000313" key="1">
    <source>
        <dbReference type="EMBL" id="MED6163019.1"/>
    </source>
</evidence>